<organism evidence="3 4">
    <name type="scientific">Sphaerisporangium flaviroseum</name>
    <dbReference type="NCBI Taxonomy" id="509199"/>
    <lineage>
        <taxon>Bacteria</taxon>
        <taxon>Bacillati</taxon>
        <taxon>Actinomycetota</taxon>
        <taxon>Actinomycetes</taxon>
        <taxon>Streptosporangiales</taxon>
        <taxon>Streptosporangiaceae</taxon>
        <taxon>Sphaerisporangium</taxon>
    </lineage>
</organism>
<dbReference type="Pfam" id="PF00023">
    <property type="entry name" value="Ank"/>
    <property type="match status" value="1"/>
</dbReference>
<dbReference type="EMBL" id="BAAAZR010000002">
    <property type="protein sequence ID" value="GAA3796664.1"/>
    <property type="molecule type" value="Genomic_DNA"/>
</dbReference>
<dbReference type="InterPro" id="IPR036770">
    <property type="entry name" value="Ankyrin_rpt-contain_sf"/>
</dbReference>
<evidence type="ECO:0000313" key="3">
    <source>
        <dbReference type="EMBL" id="GAA3796664.1"/>
    </source>
</evidence>
<name>A0ABP7HN09_9ACTN</name>
<protein>
    <recommendedName>
        <fullName evidence="5">Ankyrin repeat domain-containing protein</fullName>
    </recommendedName>
</protein>
<feature type="repeat" description="ANK" evidence="1">
    <location>
        <begin position="23"/>
        <end position="49"/>
    </location>
</feature>
<dbReference type="InterPro" id="IPR002110">
    <property type="entry name" value="Ankyrin_rpt"/>
</dbReference>
<accession>A0ABP7HN09</accession>
<gene>
    <name evidence="3" type="ORF">GCM10022226_15010</name>
</gene>
<evidence type="ECO:0000256" key="2">
    <source>
        <dbReference type="SAM" id="MobiDB-lite"/>
    </source>
</evidence>
<dbReference type="PROSITE" id="PS50297">
    <property type="entry name" value="ANK_REP_REGION"/>
    <property type="match status" value="1"/>
</dbReference>
<dbReference type="RefSeq" id="WP_344935958.1">
    <property type="nucleotide sequence ID" value="NZ_BAAAZR010000002.1"/>
</dbReference>
<keyword evidence="4" id="KW-1185">Reference proteome</keyword>
<evidence type="ECO:0000313" key="4">
    <source>
        <dbReference type="Proteomes" id="UP001500888"/>
    </source>
</evidence>
<feature type="compositionally biased region" description="Basic and acidic residues" evidence="2">
    <location>
        <begin position="13"/>
        <end position="22"/>
    </location>
</feature>
<evidence type="ECO:0000256" key="1">
    <source>
        <dbReference type="PROSITE-ProRule" id="PRU00023"/>
    </source>
</evidence>
<proteinExistence type="predicted"/>
<dbReference type="Gene3D" id="1.25.40.20">
    <property type="entry name" value="Ankyrin repeat-containing domain"/>
    <property type="match status" value="1"/>
</dbReference>
<reference evidence="4" key="1">
    <citation type="journal article" date="2019" name="Int. J. Syst. Evol. Microbiol.">
        <title>The Global Catalogue of Microorganisms (GCM) 10K type strain sequencing project: providing services to taxonomists for standard genome sequencing and annotation.</title>
        <authorList>
            <consortium name="The Broad Institute Genomics Platform"/>
            <consortium name="The Broad Institute Genome Sequencing Center for Infectious Disease"/>
            <person name="Wu L."/>
            <person name="Ma J."/>
        </authorList>
    </citation>
    <scope>NUCLEOTIDE SEQUENCE [LARGE SCALE GENOMIC DNA]</scope>
    <source>
        <strain evidence="4">JCM 16908</strain>
    </source>
</reference>
<dbReference type="SMART" id="SM00248">
    <property type="entry name" value="ANK"/>
    <property type="match status" value="1"/>
</dbReference>
<comment type="caution">
    <text evidence="3">The sequence shown here is derived from an EMBL/GenBank/DDBJ whole genome shotgun (WGS) entry which is preliminary data.</text>
</comment>
<dbReference type="SUPFAM" id="SSF48403">
    <property type="entry name" value="Ankyrin repeat"/>
    <property type="match status" value="1"/>
</dbReference>
<dbReference type="PROSITE" id="PS50088">
    <property type="entry name" value="ANK_REPEAT"/>
    <property type="match status" value="1"/>
</dbReference>
<keyword evidence="1" id="KW-0040">ANK repeat</keyword>
<feature type="region of interest" description="Disordered" evidence="2">
    <location>
        <begin position="1"/>
        <end position="23"/>
    </location>
</feature>
<sequence length="78" mass="8099">MGTEETVAAPLSRRADSGRANDRGQTPLAVAVFGKQPEVVRALLDAGADPAEGAPSAIDTAQMFGHAEFLIWVGHIGK</sequence>
<dbReference type="Proteomes" id="UP001500888">
    <property type="component" value="Unassembled WGS sequence"/>
</dbReference>
<evidence type="ECO:0008006" key="5">
    <source>
        <dbReference type="Google" id="ProtNLM"/>
    </source>
</evidence>